<keyword evidence="7" id="KW-1185">Reference proteome</keyword>
<evidence type="ECO:0000313" key="8">
    <source>
        <dbReference type="WBParaSite" id="TCNE_0001904801-mRNA-1"/>
    </source>
</evidence>
<dbReference type="GO" id="GO:0120009">
    <property type="term" value="P:intermembrane lipid transfer"/>
    <property type="evidence" value="ECO:0007669"/>
    <property type="project" value="UniProtKB-ARBA"/>
</dbReference>
<dbReference type="GO" id="GO:0032934">
    <property type="term" value="F:sterol binding"/>
    <property type="evidence" value="ECO:0007669"/>
    <property type="project" value="TreeGrafter"/>
</dbReference>
<name>A0A183VE74_TOXCA</name>
<evidence type="ECO:0000256" key="1">
    <source>
        <dbReference type="ARBA" id="ARBA00008842"/>
    </source>
</evidence>
<dbReference type="SUPFAM" id="SSF144000">
    <property type="entry name" value="Oxysterol-binding protein-like"/>
    <property type="match status" value="1"/>
</dbReference>
<accession>A0A183VE74</accession>
<dbReference type="InterPro" id="IPR037239">
    <property type="entry name" value="OSBP_sf"/>
</dbReference>
<dbReference type="InterPro" id="IPR018494">
    <property type="entry name" value="Oxysterol-bd_CS"/>
</dbReference>
<keyword evidence="5" id="KW-0813">Transport</keyword>
<dbReference type="Pfam" id="PF01237">
    <property type="entry name" value="Oxysterol_BP"/>
    <property type="match status" value="2"/>
</dbReference>
<dbReference type="GO" id="GO:0005886">
    <property type="term" value="C:plasma membrane"/>
    <property type="evidence" value="ECO:0007669"/>
    <property type="project" value="TreeGrafter"/>
</dbReference>
<keyword evidence="3" id="KW-0446">Lipid-binding</keyword>
<dbReference type="FunFam" id="2.40.160.120:FF:000001">
    <property type="entry name" value="Oxysterol-binding protein"/>
    <property type="match status" value="1"/>
</dbReference>
<evidence type="ECO:0000256" key="4">
    <source>
        <dbReference type="RuleBase" id="RU003844"/>
    </source>
</evidence>
<keyword evidence="5" id="KW-0445">Lipid transport</keyword>
<dbReference type="InterPro" id="IPR000648">
    <property type="entry name" value="Oxysterol-bd"/>
</dbReference>
<reference evidence="8" key="1">
    <citation type="submission" date="2016-06" db="UniProtKB">
        <authorList>
            <consortium name="WormBaseParasite"/>
        </authorList>
    </citation>
    <scope>IDENTIFICATION</scope>
</reference>
<keyword evidence="2" id="KW-0597">Phosphoprotein</keyword>
<comment type="similarity">
    <text evidence="1 4">Belongs to the OSBP family.</text>
</comment>
<proteinExistence type="inferred from homology"/>
<dbReference type="PANTHER" id="PTHR10972">
    <property type="entry name" value="OXYSTEROL-BINDING PROTEIN-RELATED"/>
    <property type="match status" value="1"/>
</dbReference>
<dbReference type="Proteomes" id="UP000050794">
    <property type="component" value="Unassembled WGS sequence"/>
</dbReference>
<evidence type="ECO:0000256" key="5">
    <source>
        <dbReference type="RuleBase" id="RU003845"/>
    </source>
</evidence>
<dbReference type="Gene3D" id="2.40.160.120">
    <property type="match status" value="1"/>
</dbReference>
<evidence type="ECO:0000313" key="7">
    <source>
        <dbReference type="Proteomes" id="UP000050794"/>
    </source>
</evidence>
<dbReference type="GO" id="GO:0097038">
    <property type="term" value="C:perinuclear endoplasmic reticulum"/>
    <property type="evidence" value="ECO:0007669"/>
    <property type="project" value="TreeGrafter"/>
</dbReference>
<evidence type="ECO:0000256" key="3">
    <source>
        <dbReference type="ARBA" id="ARBA00023121"/>
    </source>
</evidence>
<gene>
    <name evidence="6" type="ORF">TCNE_LOCUS19045</name>
</gene>
<organism evidence="7 8">
    <name type="scientific">Toxocara canis</name>
    <name type="common">Canine roundworm</name>
    <dbReference type="NCBI Taxonomy" id="6265"/>
    <lineage>
        <taxon>Eukaryota</taxon>
        <taxon>Metazoa</taxon>
        <taxon>Ecdysozoa</taxon>
        <taxon>Nematoda</taxon>
        <taxon>Chromadorea</taxon>
        <taxon>Rhabditida</taxon>
        <taxon>Spirurina</taxon>
        <taxon>Ascaridomorpha</taxon>
        <taxon>Ascaridoidea</taxon>
        <taxon>Toxocaridae</taxon>
        <taxon>Toxocara</taxon>
    </lineage>
</organism>
<protein>
    <recommendedName>
        <fullName evidence="5">Oxysterol-binding protein</fullName>
    </recommendedName>
</protein>
<sequence length="370" mass="42165">MEDDAKGGGTKKKADGEQQWDDSNLHIGFALWSILKNAIGKELSRIPLPVDFNEPLSFIQRMSEVLEYSSLLDTAATIDSSSMQMVYVTAFVISCWSNTPFRTSKPFNPLWSETFEFDRTADLGWKSIAEQVSHHPPIAALHAEGHGWVYDEDMCVVSQFQATAMKLYPEGWTTLSFPATNTSYTWTKRDVRTFVKGFIVGPLTVHNEGTCVIQNVVSGERCKIELSQHSFFSSSTARSFVAKVLDRTGKPLYVLEGDWSQHCDFKAVKGTESGIAPTDSRHRPDMRLMEDGDWDAANEEKARLEQKQRVASRKYQELIESRKPVIERPVWFKKVDNVHNDGIHYKYQGDYWKCKKVQDWSKCPDLFGHT</sequence>
<dbReference type="PROSITE" id="PS01013">
    <property type="entry name" value="OSBP"/>
    <property type="match status" value="1"/>
</dbReference>
<reference evidence="6 7" key="2">
    <citation type="submission" date="2018-11" db="EMBL/GenBank/DDBJ databases">
        <authorList>
            <consortium name="Pathogen Informatics"/>
        </authorList>
    </citation>
    <scope>NUCLEOTIDE SEQUENCE [LARGE SCALE GENOMIC DNA]</scope>
</reference>
<dbReference type="PANTHER" id="PTHR10972:SF205">
    <property type="entry name" value="OXYSTEROL-BINDING PROTEIN 1"/>
    <property type="match status" value="1"/>
</dbReference>
<dbReference type="Gene3D" id="3.30.70.3490">
    <property type="match status" value="1"/>
</dbReference>
<dbReference type="GO" id="GO:0005829">
    <property type="term" value="C:cytosol"/>
    <property type="evidence" value="ECO:0007669"/>
    <property type="project" value="TreeGrafter"/>
</dbReference>
<evidence type="ECO:0000256" key="2">
    <source>
        <dbReference type="ARBA" id="ARBA00022553"/>
    </source>
</evidence>
<dbReference type="WBParaSite" id="TCNE_0001904801-mRNA-1">
    <property type="protein sequence ID" value="TCNE_0001904801-mRNA-1"/>
    <property type="gene ID" value="TCNE_0001904801"/>
</dbReference>
<dbReference type="EMBL" id="UYWY01026314">
    <property type="protein sequence ID" value="VDM50366.1"/>
    <property type="molecule type" value="Genomic_DNA"/>
</dbReference>
<dbReference type="AlphaFoldDB" id="A0A183VE74"/>
<evidence type="ECO:0000313" key="6">
    <source>
        <dbReference type="EMBL" id="VDM50366.1"/>
    </source>
</evidence>